<dbReference type="Gene3D" id="2.40.128.270">
    <property type="match status" value="1"/>
</dbReference>
<dbReference type="InterPro" id="IPR053147">
    <property type="entry name" value="Hsp_HslJ-like"/>
</dbReference>
<dbReference type="EMBL" id="WIRE01000001">
    <property type="protein sequence ID" value="MQX51910.1"/>
    <property type="molecule type" value="Genomic_DNA"/>
</dbReference>
<organism evidence="2 3">
    <name type="scientific">Alcanivorax sediminis</name>
    <dbReference type="NCBI Taxonomy" id="2663008"/>
    <lineage>
        <taxon>Bacteria</taxon>
        <taxon>Pseudomonadati</taxon>
        <taxon>Pseudomonadota</taxon>
        <taxon>Gammaproteobacteria</taxon>
        <taxon>Oceanospirillales</taxon>
        <taxon>Alcanivoracaceae</taxon>
        <taxon>Alcanivorax</taxon>
    </lineage>
</organism>
<dbReference type="InterPro" id="IPR005184">
    <property type="entry name" value="DUF306_Meta_HslJ"/>
</dbReference>
<keyword evidence="3" id="KW-1185">Reference proteome</keyword>
<name>A0A6N7LUX1_9GAMM</name>
<comment type="caution">
    <text evidence="2">The sequence shown here is derived from an EMBL/GenBank/DDBJ whole genome shotgun (WGS) entry which is preliminary data.</text>
</comment>
<gene>
    <name evidence="2" type="ORF">GFN93_01530</name>
</gene>
<accession>A0A6N7LUX1</accession>
<dbReference type="PANTHER" id="PTHR35535">
    <property type="entry name" value="HEAT SHOCK PROTEIN HSLJ"/>
    <property type="match status" value="1"/>
</dbReference>
<dbReference type="Proteomes" id="UP000469421">
    <property type="component" value="Unassembled WGS sequence"/>
</dbReference>
<evidence type="ECO:0000259" key="1">
    <source>
        <dbReference type="Pfam" id="PF03724"/>
    </source>
</evidence>
<feature type="domain" description="DUF306" evidence="1">
    <location>
        <begin position="5"/>
        <end position="103"/>
    </location>
</feature>
<evidence type="ECO:0000313" key="3">
    <source>
        <dbReference type="Proteomes" id="UP000469421"/>
    </source>
</evidence>
<protein>
    <submittedName>
        <fullName evidence="2">META domain-containing protein</fullName>
    </submittedName>
</protein>
<sequence>MPGFEQLSGEPWQVQSLNGKPVGNASVTLVFPEEGKLAGRAACNNYMASYSDGDGHFTIQPGAMTRKACMPPLMAMEQQFVEALKGVNTAVLNDLGELVLSGEGVEIKATR</sequence>
<dbReference type="InterPro" id="IPR038670">
    <property type="entry name" value="HslJ-like_sf"/>
</dbReference>
<evidence type="ECO:0000313" key="2">
    <source>
        <dbReference type="EMBL" id="MQX51910.1"/>
    </source>
</evidence>
<reference evidence="2 3" key="1">
    <citation type="submission" date="2019-10" db="EMBL/GenBank/DDBJ databases">
        <title>Alcanivorax sp.PA15-N-34 draft genome sequence.</title>
        <authorList>
            <person name="Liao X."/>
            <person name="Shao Z."/>
        </authorList>
    </citation>
    <scope>NUCLEOTIDE SEQUENCE [LARGE SCALE GENOMIC DNA]</scope>
    <source>
        <strain evidence="2 3">PA15-N-34</strain>
    </source>
</reference>
<dbReference type="PANTHER" id="PTHR35535:SF1">
    <property type="entry name" value="HEAT SHOCK PROTEIN HSLJ"/>
    <property type="match status" value="1"/>
</dbReference>
<dbReference type="AlphaFoldDB" id="A0A6N7LUX1"/>
<proteinExistence type="predicted"/>
<dbReference type="Pfam" id="PF03724">
    <property type="entry name" value="META"/>
    <property type="match status" value="1"/>
</dbReference>